<evidence type="ECO:0000256" key="8">
    <source>
        <dbReference type="ARBA" id="ARBA00022692"/>
    </source>
</evidence>
<dbReference type="NCBIfam" id="TIGR03141">
    <property type="entry name" value="cytochro_ccmD"/>
    <property type="match status" value="1"/>
</dbReference>
<evidence type="ECO:0000256" key="1">
    <source>
        <dbReference type="ARBA" id="ARBA00002442"/>
    </source>
</evidence>
<comment type="subcellular location">
    <subcellularLocation>
        <location evidence="2 12">Cell inner membrane</location>
        <topology evidence="2 12">Single-pass membrane protein</topology>
    </subcellularLocation>
</comment>
<keyword evidence="6 12" id="KW-1003">Cell membrane</keyword>
<dbReference type="Pfam" id="PF04995">
    <property type="entry name" value="CcmD"/>
    <property type="match status" value="1"/>
</dbReference>
<evidence type="ECO:0000256" key="4">
    <source>
        <dbReference type="ARBA" id="ARBA00016461"/>
    </source>
</evidence>
<name>A0A9X1UIL0_9BRAD</name>
<evidence type="ECO:0000256" key="7">
    <source>
        <dbReference type="ARBA" id="ARBA00022519"/>
    </source>
</evidence>
<comment type="caution">
    <text evidence="13">The sequence shown here is derived from an EMBL/GenBank/DDBJ whole genome shotgun (WGS) entry which is preliminary data.</text>
</comment>
<sequence length="65" mass="7124">MTILLGPYASFIVTSYAAAAIVVALLIGWVIIDYRNQTARLRELERSGVTRRSGRSAVDTPKTTI</sequence>
<dbReference type="GO" id="GO:0015886">
    <property type="term" value="P:heme transport"/>
    <property type="evidence" value="ECO:0007669"/>
    <property type="project" value="InterPro"/>
</dbReference>
<dbReference type="EMBL" id="JAKLTY010000017">
    <property type="protein sequence ID" value="MCG2629972.1"/>
    <property type="molecule type" value="Genomic_DNA"/>
</dbReference>
<evidence type="ECO:0000256" key="6">
    <source>
        <dbReference type="ARBA" id="ARBA00022475"/>
    </source>
</evidence>
<dbReference type="RefSeq" id="WP_237891207.1">
    <property type="nucleotide sequence ID" value="NZ_JAKLTY010000017.1"/>
</dbReference>
<keyword evidence="9 12" id="KW-0201">Cytochrome c-type biogenesis</keyword>
<proteinExistence type="inferred from homology"/>
<evidence type="ECO:0000256" key="12">
    <source>
        <dbReference type="RuleBase" id="RU363101"/>
    </source>
</evidence>
<reference evidence="13" key="1">
    <citation type="submission" date="2022-01" db="EMBL/GenBank/DDBJ databases">
        <title>Genome sequnece data of strain Bradyrhizobium sp. nov.</title>
        <authorList>
            <person name="Zhang J."/>
        </authorList>
    </citation>
    <scope>NUCLEOTIDE SEQUENCE</scope>
    <source>
        <strain evidence="13">WYCCWR 13023</strain>
    </source>
</reference>
<dbReference type="Proteomes" id="UP001139054">
    <property type="component" value="Unassembled WGS sequence"/>
</dbReference>
<gene>
    <name evidence="13" type="primary">ccmD</name>
    <name evidence="13" type="ORF">L6654_25430</name>
</gene>
<evidence type="ECO:0000256" key="2">
    <source>
        <dbReference type="ARBA" id="ARBA00004377"/>
    </source>
</evidence>
<evidence type="ECO:0000256" key="11">
    <source>
        <dbReference type="ARBA" id="ARBA00023136"/>
    </source>
</evidence>
<evidence type="ECO:0000256" key="5">
    <source>
        <dbReference type="ARBA" id="ARBA00022448"/>
    </source>
</evidence>
<comment type="function">
    <text evidence="1 12">Required for the export of heme to the periplasm for the biogenesis of c-type cytochromes.</text>
</comment>
<keyword evidence="7 12" id="KW-0997">Cell inner membrane</keyword>
<feature type="transmembrane region" description="Helical" evidence="12">
    <location>
        <begin position="12"/>
        <end position="32"/>
    </location>
</feature>
<dbReference type="AlphaFoldDB" id="A0A9X1UIL0"/>
<evidence type="ECO:0000256" key="3">
    <source>
        <dbReference type="ARBA" id="ARBA00008741"/>
    </source>
</evidence>
<evidence type="ECO:0000313" key="14">
    <source>
        <dbReference type="Proteomes" id="UP001139054"/>
    </source>
</evidence>
<dbReference type="GO" id="GO:0017004">
    <property type="term" value="P:cytochrome complex assembly"/>
    <property type="evidence" value="ECO:0007669"/>
    <property type="project" value="UniProtKB-KW"/>
</dbReference>
<evidence type="ECO:0000256" key="10">
    <source>
        <dbReference type="ARBA" id="ARBA00022989"/>
    </source>
</evidence>
<organism evidence="13 14">
    <name type="scientific">Bradyrhizobium zhengyangense</name>
    <dbReference type="NCBI Taxonomy" id="2911009"/>
    <lineage>
        <taxon>Bacteria</taxon>
        <taxon>Pseudomonadati</taxon>
        <taxon>Pseudomonadota</taxon>
        <taxon>Alphaproteobacteria</taxon>
        <taxon>Hyphomicrobiales</taxon>
        <taxon>Nitrobacteraceae</taxon>
        <taxon>Bradyrhizobium</taxon>
    </lineage>
</organism>
<keyword evidence="10 12" id="KW-1133">Transmembrane helix</keyword>
<dbReference type="GO" id="GO:0005886">
    <property type="term" value="C:plasma membrane"/>
    <property type="evidence" value="ECO:0007669"/>
    <property type="project" value="UniProtKB-SubCell"/>
</dbReference>
<keyword evidence="11 12" id="KW-0472">Membrane</keyword>
<evidence type="ECO:0000256" key="9">
    <source>
        <dbReference type="ARBA" id="ARBA00022748"/>
    </source>
</evidence>
<accession>A0A9X1UIL0</accession>
<keyword evidence="8 12" id="KW-0812">Transmembrane</keyword>
<evidence type="ECO:0000313" key="13">
    <source>
        <dbReference type="EMBL" id="MCG2629972.1"/>
    </source>
</evidence>
<dbReference type="InterPro" id="IPR007078">
    <property type="entry name" value="Haem_export_protD_CcmD"/>
</dbReference>
<comment type="similarity">
    <text evidence="3 12">Belongs to the CcmD/CycX/HelD family.</text>
</comment>
<keyword evidence="5 12" id="KW-0813">Transport</keyword>
<protein>
    <recommendedName>
        <fullName evidence="4 12">Heme exporter protein D</fullName>
    </recommendedName>
</protein>